<dbReference type="Proteomes" id="UP001243375">
    <property type="component" value="Unassembled WGS sequence"/>
</dbReference>
<dbReference type="EMBL" id="JASBWU010000010">
    <property type="protein sequence ID" value="KAJ9118563.1"/>
    <property type="molecule type" value="Genomic_DNA"/>
</dbReference>
<keyword evidence="2" id="KW-1185">Reference proteome</keyword>
<sequence length="363" mass="40639">MPPKQQKQNPPKKGGVVIDKTFGVANKGGKKAKEIAQQQALSRAQAGRNPDAIAKDKEKELKAKLKEAELRRKKEEAALFSSAISQPKVPFGVDPKTIMCAFFKAGICEKGNRCKFSHDKNVERKAEKANIYQDQREDGDVKAQDTMDKWDEEKLRSVVTSKGGNPRTTTDIVCKFFIQAIEDQKYGRDCKYRHALPPGFVLKSEKKAAEEAAKKEVISLEDFLETERHKLKPPLTPVTPETFAVWKKTRMDKRKAEEEAKEKAKIAQRAAGKLTGMSGKDMFAYGTDFLGEEEEEDDDWDLQQYLADRDPATREDKEAEEDNDLRGSSDVDDDDDGDTGGDDENDESVNGVTEQLEETSIAA</sequence>
<protein>
    <submittedName>
        <fullName evidence="1">Uncharacterized protein</fullName>
    </submittedName>
</protein>
<accession>A0ACC2X4C3</accession>
<proteinExistence type="predicted"/>
<comment type="caution">
    <text evidence="1">The sequence shown here is derived from an EMBL/GenBank/DDBJ whole genome shotgun (WGS) entry which is preliminary data.</text>
</comment>
<evidence type="ECO:0000313" key="1">
    <source>
        <dbReference type="EMBL" id="KAJ9118563.1"/>
    </source>
</evidence>
<reference evidence="1" key="1">
    <citation type="submission" date="2023-04" db="EMBL/GenBank/DDBJ databases">
        <title>Draft Genome sequencing of Naganishia species isolated from polar environments using Oxford Nanopore Technology.</title>
        <authorList>
            <person name="Leo P."/>
            <person name="Venkateswaran K."/>
        </authorList>
    </citation>
    <scope>NUCLEOTIDE SEQUENCE</scope>
    <source>
        <strain evidence="1">MNA-CCFEE 5425</strain>
    </source>
</reference>
<gene>
    <name evidence="1" type="ORF">QFC22_003783</name>
</gene>
<organism evidence="1 2">
    <name type="scientific">Naganishia vaughanmartiniae</name>
    <dbReference type="NCBI Taxonomy" id="1424756"/>
    <lineage>
        <taxon>Eukaryota</taxon>
        <taxon>Fungi</taxon>
        <taxon>Dikarya</taxon>
        <taxon>Basidiomycota</taxon>
        <taxon>Agaricomycotina</taxon>
        <taxon>Tremellomycetes</taxon>
        <taxon>Filobasidiales</taxon>
        <taxon>Filobasidiaceae</taxon>
        <taxon>Naganishia</taxon>
    </lineage>
</organism>
<evidence type="ECO:0000313" key="2">
    <source>
        <dbReference type="Proteomes" id="UP001243375"/>
    </source>
</evidence>
<name>A0ACC2X4C3_9TREE</name>